<reference evidence="3" key="1">
    <citation type="submission" date="2013-10" db="EMBL/GenBank/DDBJ databases">
        <title>Genomic analysis of the causative agents of coccidiosis in chickens.</title>
        <authorList>
            <person name="Reid A.J."/>
            <person name="Blake D."/>
            <person name="Billington K."/>
            <person name="Browne H."/>
            <person name="Dunn M."/>
            <person name="Hung S."/>
            <person name="Kawahara F."/>
            <person name="Miranda-Saavedra D."/>
            <person name="Mourier T."/>
            <person name="Nagra H."/>
            <person name="Otto T.D."/>
            <person name="Rawlings N."/>
            <person name="Sanchez A."/>
            <person name="Sanders M."/>
            <person name="Subramaniam C."/>
            <person name="Tay Y."/>
            <person name="Dear P."/>
            <person name="Doerig C."/>
            <person name="Gruber A."/>
            <person name="Parkinson J."/>
            <person name="Shirley M."/>
            <person name="Wan K.L."/>
            <person name="Berriman M."/>
            <person name="Tomley F."/>
            <person name="Pain A."/>
        </authorList>
    </citation>
    <scope>NUCLEOTIDE SEQUENCE</scope>
    <source>
        <strain evidence="3">Houghton</strain>
    </source>
</reference>
<dbReference type="OMA" id="GIGNKEC"/>
<protein>
    <submittedName>
        <fullName evidence="3">Chromosome III, complete sequence, related</fullName>
    </submittedName>
</protein>
<dbReference type="AlphaFoldDB" id="U6GGX7"/>
<dbReference type="VEuPathDB" id="ToxoDB:EAH_00008710"/>
<gene>
    <name evidence="3" type="ORF">EAH_00008710</name>
</gene>
<dbReference type="Proteomes" id="UP000018050">
    <property type="component" value="Unassembled WGS sequence"/>
</dbReference>
<dbReference type="InterPro" id="IPR033438">
    <property type="entry name" value="MOLO1"/>
</dbReference>
<dbReference type="Pfam" id="PF17175">
    <property type="entry name" value="MOLO1"/>
    <property type="match status" value="1"/>
</dbReference>
<proteinExistence type="predicted"/>
<reference evidence="3" key="2">
    <citation type="submission" date="2013-10" db="EMBL/GenBank/DDBJ databases">
        <authorList>
            <person name="Aslett M."/>
        </authorList>
    </citation>
    <scope>NUCLEOTIDE SEQUENCE</scope>
    <source>
        <strain evidence="3">Houghton</strain>
    </source>
</reference>
<keyword evidence="1" id="KW-0812">Transmembrane</keyword>
<dbReference type="EMBL" id="HG670918">
    <property type="protein sequence ID" value="CDI78822.1"/>
    <property type="molecule type" value="Genomic_DNA"/>
</dbReference>
<dbReference type="RefSeq" id="XP_013251011.1">
    <property type="nucleotide sequence ID" value="XM_013395557.1"/>
</dbReference>
<dbReference type="GO" id="GO:0005892">
    <property type="term" value="C:acetylcholine-gated channel complex"/>
    <property type="evidence" value="ECO:0007669"/>
    <property type="project" value="InterPro"/>
</dbReference>
<dbReference type="GeneID" id="25268941"/>
<accession>U6GGX7</accession>
<feature type="transmembrane region" description="Helical" evidence="1">
    <location>
        <begin position="256"/>
        <end position="279"/>
    </location>
</feature>
<keyword evidence="4" id="KW-1185">Reference proteome</keyword>
<keyword evidence="2" id="KW-0732">Signal</keyword>
<keyword evidence="1" id="KW-1133">Transmembrane helix</keyword>
<evidence type="ECO:0000313" key="3">
    <source>
        <dbReference type="EMBL" id="CDI78822.1"/>
    </source>
</evidence>
<feature type="chain" id="PRO_5004669913" evidence="2">
    <location>
        <begin position="21"/>
        <end position="293"/>
    </location>
</feature>
<feature type="signal peptide" evidence="2">
    <location>
        <begin position="1"/>
        <end position="20"/>
    </location>
</feature>
<keyword evidence="1" id="KW-0472">Membrane</keyword>
<organism evidence="3 4">
    <name type="scientific">Eimeria acervulina</name>
    <name type="common">Coccidian parasite</name>
    <dbReference type="NCBI Taxonomy" id="5801"/>
    <lineage>
        <taxon>Eukaryota</taxon>
        <taxon>Sar</taxon>
        <taxon>Alveolata</taxon>
        <taxon>Apicomplexa</taxon>
        <taxon>Conoidasida</taxon>
        <taxon>Coccidia</taxon>
        <taxon>Eucoccidiorida</taxon>
        <taxon>Eimeriorina</taxon>
        <taxon>Eimeriidae</taxon>
        <taxon>Eimeria</taxon>
    </lineage>
</organism>
<evidence type="ECO:0000256" key="2">
    <source>
        <dbReference type="SAM" id="SignalP"/>
    </source>
</evidence>
<evidence type="ECO:0000256" key="1">
    <source>
        <dbReference type="SAM" id="Phobius"/>
    </source>
</evidence>
<dbReference type="Gene3D" id="3.10.310.50">
    <property type="match status" value="1"/>
</dbReference>
<dbReference type="PANTHER" id="PTHR33748">
    <property type="entry name" value="PROTEIN CBG04600"/>
    <property type="match status" value="1"/>
</dbReference>
<evidence type="ECO:0000313" key="4">
    <source>
        <dbReference type="Proteomes" id="UP000018050"/>
    </source>
</evidence>
<dbReference type="OrthoDB" id="345084at2759"/>
<sequence>MWKSLFLVAISGVQVSHVSSKAIADGYTQMGQPFRFNKNFVASAPAFEESSSEVWWPATGRPPLRKAQRAHLDETFDVAMHTDTSFPSPFEQPEKCVAFSSLSHSWVCDPDHLLSPEEQAFVEARLLKLRDTAKSSCDDSDNYYQTAVAVASDIVVNANETPQEATDRFAESLLRRWGVGNKGCHDGIVLAFVKNLKTVSLATRENVDARVASALFKTHIQRSMNHVFLSTGSPAAAVATGVELVNRHLPRAPTGLSWSATILLTLGGVYLASVLGIYYSLNTFMMKSYTVEQ</sequence>
<dbReference type="PANTHER" id="PTHR33748:SF5">
    <property type="entry name" value="GROUND-LIKE DOMAIN-CONTAINING PROTEIN"/>
    <property type="match status" value="1"/>
</dbReference>
<name>U6GGX7_EIMAC</name>